<dbReference type="OrthoDB" id="573863at2"/>
<keyword evidence="3" id="KW-0337">GPI-anchor biosynthesis</keyword>
<keyword evidence="5" id="KW-0808">Transferase</keyword>
<feature type="transmembrane region" description="Helical" evidence="10">
    <location>
        <begin position="193"/>
        <end position="219"/>
    </location>
</feature>
<gene>
    <name evidence="11" type="ORF">C6N40_08675</name>
</gene>
<dbReference type="GO" id="GO:0000009">
    <property type="term" value="F:alpha-1,6-mannosyltransferase activity"/>
    <property type="evidence" value="ECO:0007669"/>
    <property type="project" value="InterPro"/>
</dbReference>
<feature type="transmembrane region" description="Helical" evidence="10">
    <location>
        <begin position="231"/>
        <end position="249"/>
    </location>
</feature>
<feature type="transmembrane region" description="Helical" evidence="10">
    <location>
        <begin position="115"/>
        <end position="134"/>
    </location>
</feature>
<reference evidence="11 12" key="1">
    <citation type="submission" date="2018-03" db="EMBL/GenBank/DDBJ databases">
        <title>Arenimonas caeni sp. nov., isolated from activated sludge.</title>
        <authorList>
            <person name="Liu H."/>
        </authorList>
    </citation>
    <scope>NUCLEOTIDE SEQUENCE [LARGE SCALE GENOMIC DNA]</scope>
    <source>
        <strain evidence="12">z29</strain>
    </source>
</reference>
<accession>A0A2P6M7Y9</accession>
<dbReference type="Proteomes" id="UP000241736">
    <property type="component" value="Unassembled WGS sequence"/>
</dbReference>
<evidence type="ECO:0000256" key="10">
    <source>
        <dbReference type="SAM" id="Phobius"/>
    </source>
</evidence>
<dbReference type="AlphaFoldDB" id="A0A2P6M7Y9"/>
<feature type="transmembrane region" description="Helical" evidence="10">
    <location>
        <begin position="363"/>
        <end position="382"/>
    </location>
</feature>
<dbReference type="GO" id="GO:0016020">
    <property type="term" value="C:membrane"/>
    <property type="evidence" value="ECO:0007669"/>
    <property type="project" value="GOC"/>
</dbReference>
<sequence>MQADAAVRAPDWGAALRAAAFAFLLSRLLVLLAAAVATSVMHQWPAAGDDASTLRLLTDQDLAHLEARVLANDASWYQDIATGGYEARPFDASRQANWAFFPLHPMLWRGLQATGLSPAASGLLMAHLLFFIALVQMHRWVQVQWNRDLADRSLLCLALFPASHFFSLPWSESLFAALLATALLAMAQRRWGLMAGAAMLAGGTRAVGVLLAPLLWWEARRDPKAGWSRRWLYPLVAMAGLAAFMAWLWQATGNALAFADIQAAWGRDGGSFTKHLLRWAADPLLLAAPWNLVWLNNASLLLALAAAAWLWRAGQRPLALLVLVYVLLPWSTGTLVSMGRYVAACLPVFVALAAWLAGPRRQLAWLVASAVGLAWMSAHFALGQTFAGA</sequence>
<evidence type="ECO:0008006" key="13">
    <source>
        <dbReference type="Google" id="ProtNLM"/>
    </source>
</evidence>
<evidence type="ECO:0000256" key="3">
    <source>
        <dbReference type="ARBA" id="ARBA00022502"/>
    </source>
</evidence>
<evidence type="ECO:0000256" key="9">
    <source>
        <dbReference type="ARBA" id="ARBA00023136"/>
    </source>
</evidence>
<feature type="transmembrane region" description="Helical" evidence="10">
    <location>
        <begin position="154"/>
        <end position="187"/>
    </location>
</feature>
<dbReference type="InterPro" id="IPR007315">
    <property type="entry name" value="PIG-V/Gpi18"/>
</dbReference>
<evidence type="ECO:0000256" key="5">
    <source>
        <dbReference type="ARBA" id="ARBA00022679"/>
    </source>
</evidence>
<feature type="transmembrane region" description="Helical" evidence="10">
    <location>
        <begin position="341"/>
        <end position="358"/>
    </location>
</feature>
<dbReference type="GO" id="GO:0031501">
    <property type="term" value="C:mannosyltransferase complex"/>
    <property type="evidence" value="ECO:0007669"/>
    <property type="project" value="TreeGrafter"/>
</dbReference>
<comment type="pathway">
    <text evidence="2">Glycolipid biosynthesis; glycosylphosphatidylinositol-anchor biosynthesis.</text>
</comment>
<evidence type="ECO:0000256" key="4">
    <source>
        <dbReference type="ARBA" id="ARBA00022676"/>
    </source>
</evidence>
<keyword evidence="4" id="KW-0328">Glycosyltransferase</keyword>
<keyword evidence="6 10" id="KW-0812">Transmembrane</keyword>
<evidence type="ECO:0000313" key="11">
    <source>
        <dbReference type="EMBL" id="PRH82102.1"/>
    </source>
</evidence>
<dbReference type="UniPathway" id="UPA00196"/>
<dbReference type="GO" id="GO:0004376">
    <property type="term" value="F:GPI mannosyltransferase activity"/>
    <property type="evidence" value="ECO:0007669"/>
    <property type="project" value="InterPro"/>
</dbReference>
<protein>
    <recommendedName>
        <fullName evidence="13">Glycosyltransferase RgtA/B/C/D-like domain-containing protein</fullName>
    </recommendedName>
</protein>
<dbReference type="PANTHER" id="PTHR12468">
    <property type="entry name" value="GPI MANNOSYLTRANSFERASE 2"/>
    <property type="match status" value="1"/>
</dbReference>
<dbReference type="GO" id="GO:0006506">
    <property type="term" value="P:GPI anchor biosynthetic process"/>
    <property type="evidence" value="ECO:0007669"/>
    <property type="project" value="UniProtKB-UniPathway"/>
</dbReference>
<dbReference type="PANTHER" id="PTHR12468:SF2">
    <property type="entry name" value="GPI MANNOSYLTRANSFERASE 2"/>
    <property type="match status" value="1"/>
</dbReference>
<keyword evidence="7" id="KW-0256">Endoplasmic reticulum</keyword>
<feature type="transmembrane region" description="Helical" evidence="10">
    <location>
        <begin position="318"/>
        <end position="335"/>
    </location>
</feature>
<feature type="transmembrane region" description="Helical" evidence="10">
    <location>
        <begin position="292"/>
        <end position="311"/>
    </location>
</feature>
<keyword evidence="8 10" id="KW-1133">Transmembrane helix</keyword>
<organism evidence="11 12">
    <name type="scientific">Arenimonas caeni</name>
    <dbReference type="NCBI Taxonomy" id="2058085"/>
    <lineage>
        <taxon>Bacteria</taxon>
        <taxon>Pseudomonadati</taxon>
        <taxon>Pseudomonadota</taxon>
        <taxon>Gammaproteobacteria</taxon>
        <taxon>Lysobacterales</taxon>
        <taxon>Lysobacteraceae</taxon>
        <taxon>Arenimonas</taxon>
    </lineage>
</organism>
<proteinExistence type="predicted"/>
<evidence type="ECO:0000256" key="8">
    <source>
        <dbReference type="ARBA" id="ARBA00022989"/>
    </source>
</evidence>
<evidence type="ECO:0000313" key="12">
    <source>
        <dbReference type="Proteomes" id="UP000241736"/>
    </source>
</evidence>
<keyword evidence="9 10" id="KW-0472">Membrane</keyword>
<evidence type="ECO:0000256" key="2">
    <source>
        <dbReference type="ARBA" id="ARBA00004687"/>
    </source>
</evidence>
<comment type="caution">
    <text evidence="11">The sequence shown here is derived from an EMBL/GenBank/DDBJ whole genome shotgun (WGS) entry which is preliminary data.</text>
</comment>
<name>A0A2P6M7Y9_9GAMM</name>
<evidence type="ECO:0000256" key="7">
    <source>
        <dbReference type="ARBA" id="ARBA00022824"/>
    </source>
</evidence>
<dbReference type="EMBL" id="PVLF01000013">
    <property type="protein sequence ID" value="PRH82102.1"/>
    <property type="molecule type" value="Genomic_DNA"/>
</dbReference>
<evidence type="ECO:0000256" key="6">
    <source>
        <dbReference type="ARBA" id="ARBA00022692"/>
    </source>
</evidence>
<evidence type="ECO:0000256" key="1">
    <source>
        <dbReference type="ARBA" id="ARBA00004477"/>
    </source>
</evidence>
<dbReference type="RefSeq" id="WP_106990627.1">
    <property type="nucleotide sequence ID" value="NZ_JAVEVW010000017.1"/>
</dbReference>
<comment type="subcellular location">
    <subcellularLocation>
        <location evidence="1">Endoplasmic reticulum membrane</location>
        <topology evidence="1">Multi-pass membrane protein</topology>
    </subcellularLocation>
</comment>
<keyword evidence="12" id="KW-1185">Reference proteome</keyword>